<keyword evidence="1" id="KW-1133">Transmembrane helix</keyword>
<evidence type="ECO:0000256" key="1">
    <source>
        <dbReference type="SAM" id="Phobius"/>
    </source>
</evidence>
<reference evidence="2" key="1">
    <citation type="submission" date="2009-10" db="EMBL/GenBank/DDBJ databases">
        <title>Diversity of trophic interactions inside an arsenic-rich microbial ecosystem.</title>
        <authorList>
            <person name="Bertin P.N."/>
            <person name="Heinrich-Salmeron A."/>
            <person name="Pelletier E."/>
            <person name="Goulhen-Chollet F."/>
            <person name="Arsene-Ploetze F."/>
            <person name="Gallien S."/>
            <person name="Calteau A."/>
            <person name="Vallenet D."/>
            <person name="Casiot C."/>
            <person name="Chane-Woon-Ming B."/>
            <person name="Giloteaux L."/>
            <person name="Barakat M."/>
            <person name="Bonnefoy V."/>
            <person name="Bruneel O."/>
            <person name="Chandler M."/>
            <person name="Cleiss J."/>
            <person name="Duran R."/>
            <person name="Elbaz-Poulichet F."/>
            <person name="Fonknechten N."/>
            <person name="Lauga B."/>
            <person name="Mornico D."/>
            <person name="Ortet P."/>
            <person name="Schaeffer C."/>
            <person name="Siguier P."/>
            <person name="Alexander Thil Smith A."/>
            <person name="Van Dorsselaer A."/>
            <person name="Weissenbach J."/>
            <person name="Medigue C."/>
            <person name="Le Paslier D."/>
        </authorList>
    </citation>
    <scope>NUCLEOTIDE SEQUENCE</scope>
</reference>
<dbReference type="EMBL" id="CABR01000156">
    <property type="protein sequence ID" value="CBI11671.1"/>
    <property type="molecule type" value="Genomic_DNA"/>
</dbReference>
<accession>E6QWP8</accession>
<dbReference type="AlphaFoldDB" id="E6QWP8"/>
<feature type="transmembrane region" description="Helical" evidence="1">
    <location>
        <begin position="131"/>
        <end position="149"/>
    </location>
</feature>
<proteinExistence type="predicted"/>
<protein>
    <submittedName>
        <fullName evidence="2">Uncharacterized protein</fullName>
    </submittedName>
</protein>
<organism evidence="2">
    <name type="scientific">mine drainage metagenome</name>
    <dbReference type="NCBI Taxonomy" id="410659"/>
    <lineage>
        <taxon>unclassified sequences</taxon>
        <taxon>metagenomes</taxon>
        <taxon>ecological metagenomes</taxon>
    </lineage>
</organism>
<keyword evidence="1" id="KW-0812">Transmembrane</keyword>
<name>E6QWP8_9ZZZZ</name>
<gene>
    <name evidence="2" type="ORF">CARN7_2509</name>
</gene>
<sequence length="166" mass="19113">MAILVLSAFAAVLSRAFVPLSSGSTTLWVATSIVALVIIHGLFFLRRKKFERIAQRWYVLRRLLRTLGDWTDDCGTMEAQVCWNFEKHTCERWELLIFWKRYSSGPYNEDGILHLLLTLPLILFIGFELRTNWGCVVGVGLLAILYYMWTASRLLEAIPEKTNLGQ</sequence>
<feature type="transmembrane region" description="Helical" evidence="1">
    <location>
        <begin position="107"/>
        <end position="125"/>
    </location>
</feature>
<evidence type="ECO:0000313" key="2">
    <source>
        <dbReference type="EMBL" id="CBI11671.1"/>
    </source>
</evidence>
<keyword evidence="1" id="KW-0472">Membrane</keyword>
<comment type="caution">
    <text evidence="2">The sequence shown here is derived from an EMBL/GenBank/DDBJ whole genome shotgun (WGS) entry which is preliminary data.</text>
</comment>
<feature type="transmembrane region" description="Helical" evidence="1">
    <location>
        <begin position="26"/>
        <end position="45"/>
    </location>
</feature>